<sequence length="95" mass="10385">MNEQNWKVCVPCNLKPVMMRGIKSHAMVLAPSDEDHTRVELVEPPVDAAVGERVTFTGHSGEPEASLSGKSKVWEKLVADLHSTGELVACYKDVP</sequence>
<dbReference type="Proteomes" id="UP000604825">
    <property type="component" value="Unassembled WGS sequence"/>
</dbReference>
<organism evidence="5 6">
    <name type="scientific">Miscanthus lutarioriparius</name>
    <dbReference type="NCBI Taxonomy" id="422564"/>
    <lineage>
        <taxon>Eukaryota</taxon>
        <taxon>Viridiplantae</taxon>
        <taxon>Streptophyta</taxon>
        <taxon>Embryophyta</taxon>
        <taxon>Tracheophyta</taxon>
        <taxon>Spermatophyta</taxon>
        <taxon>Magnoliopsida</taxon>
        <taxon>Liliopsida</taxon>
        <taxon>Poales</taxon>
        <taxon>Poaceae</taxon>
        <taxon>PACMAD clade</taxon>
        <taxon>Panicoideae</taxon>
        <taxon>Andropogonodae</taxon>
        <taxon>Andropogoneae</taxon>
        <taxon>Saccharinae</taxon>
        <taxon>Miscanthus</taxon>
    </lineage>
</organism>
<dbReference type="InterPro" id="IPR012340">
    <property type="entry name" value="NA-bd_OB-fold"/>
</dbReference>
<dbReference type="PANTHER" id="PTHR11586">
    <property type="entry name" value="TRNA-AMINOACYLATION COFACTOR ARC1 FAMILY MEMBER"/>
    <property type="match status" value="1"/>
</dbReference>
<keyword evidence="2 3" id="KW-0694">RNA-binding</keyword>
<dbReference type="PROSITE" id="PS50886">
    <property type="entry name" value="TRBD"/>
    <property type="match status" value="1"/>
</dbReference>
<dbReference type="EMBL" id="CAJGYO010000001">
    <property type="protein sequence ID" value="CAD6204742.1"/>
    <property type="molecule type" value="Genomic_DNA"/>
</dbReference>
<evidence type="ECO:0000313" key="5">
    <source>
        <dbReference type="EMBL" id="CAD6204742.1"/>
    </source>
</evidence>
<evidence type="ECO:0000256" key="1">
    <source>
        <dbReference type="ARBA" id="ARBA00022555"/>
    </source>
</evidence>
<feature type="domain" description="TRNA-binding" evidence="4">
    <location>
        <begin position="1"/>
        <end position="55"/>
    </location>
</feature>
<dbReference type="InterPro" id="IPR002547">
    <property type="entry name" value="tRNA-bd_dom"/>
</dbReference>
<evidence type="ECO:0000256" key="2">
    <source>
        <dbReference type="ARBA" id="ARBA00022884"/>
    </source>
</evidence>
<dbReference type="InterPro" id="IPR051270">
    <property type="entry name" value="Tyrosine-tRNA_ligase_regulator"/>
</dbReference>
<dbReference type="Gene3D" id="2.40.50.140">
    <property type="entry name" value="Nucleic acid-binding proteins"/>
    <property type="match status" value="1"/>
</dbReference>
<evidence type="ECO:0000313" key="6">
    <source>
        <dbReference type="Proteomes" id="UP000604825"/>
    </source>
</evidence>
<protein>
    <recommendedName>
        <fullName evidence="4">tRNA-binding domain-containing protein</fullName>
    </recommendedName>
</protein>
<keyword evidence="1 3" id="KW-0820">tRNA-binding</keyword>
<gene>
    <name evidence="5" type="ORF">NCGR_LOCUS2735</name>
</gene>
<dbReference type="AlphaFoldDB" id="A0A811M8A0"/>
<name>A0A811M8A0_9POAL</name>
<accession>A0A811M8A0</accession>
<reference evidence="5" key="1">
    <citation type="submission" date="2020-10" db="EMBL/GenBank/DDBJ databases">
        <authorList>
            <person name="Han B."/>
            <person name="Lu T."/>
            <person name="Zhao Q."/>
            <person name="Huang X."/>
            <person name="Zhao Y."/>
        </authorList>
    </citation>
    <scope>NUCLEOTIDE SEQUENCE</scope>
</reference>
<evidence type="ECO:0000259" key="4">
    <source>
        <dbReference type="PROSITE" id="PS50886"/>
    </source>
</evidence>
<keyword evidence="6" id="KW-1185">Reference proteome</keyword>
<proteinExistence type="predicted"/>
<comment type="caution">
    <text evidence="5">The sequence shown here is derived from an EMBL/GenBank/DDBJ whole genome shotgun (WGS) entry which is preliminary data.</text>
</comment>
<dbReference type="Pfam" id="PF01588">
    <property type="entry name" value="tRNA_bind"/>
    <property type="match status" value="1"/>
</dbReference>
<dbReference type="OrthoDB" id="197206at2759"/>
<dbReference type="SUPFAM" id="SSF50249">
    <property type="entry name" value="Nucleic acid-binding proteins"/>
    <property type="match status" value="1"/>
</dbReference>
<dbReference type="GO" id="GO:0000049">
    <property type="term" value="F:tRNA binding"/>
    <property type="evidence" value="ECO:0007669"/>
    <property type="project" value="UniProtKB-UniRule"/>
</dbReference>
<evidence type="ECO:0000256" key="3">
    <source>
        <dbReference type="PROSITE-ProRule" id="PRU00209"/>
    </source>
</evidence>
<dbReference type="PANTHER" id="PTHR11586:SF33">
    <property type="entry name" value="AMINOACYL TRNA SYNTHASE COMPLEX-INTERACTING MULTIFUNCTIONAL PROTEIN 1"/>
    <property type="match status" value="1"/>
</dbReference>